<evidence type="ECO:0000313" key="4">
    <source>
        <dbReference type="Proteomes" id="UP000268535"/>
    </source>
</evidence>
<feature type="transmembrane region" description="Helical" evidence="1">
    <location>
        <begin position="12"/>
        <end position="33"/>
    </location>
</feature>
<keyword evidence="1" id="KW-0812">Transmembrane</keyword>
<evidence type="ECO:0008006" key="6">
    <source>
        <dbReference type="Google" id="ProtNLM"/>
    </source>
</evidence>
<reference evidence="2" key="3">
    <citation type="submission" date="2018-08" db="EMBL/GenBank/DDBJ databases">
        <title>Leveraging single-cell genomics to expand the Fungal Tree of Life.</title>
        <authorList>
            <consortium name="DOE Joint Genome Institute"/>
            <person name="Ahrendt S.R."/>
            <person name="Quandt C.A."/>
            <person name="Ciobanu D."/>
            <person name="Clum A."/>
            <person name="Salamov A."/>
            <person name="Andreopoulos B."/>
            <person name="Cheng J.-F."/>
            <person name="Woyke T."/>
            <person name="Pelin A."/>
            <person name="Henrissat B."/>
            <person name="Reynolds N."/>
            <person name="Benny G.L."/>
            <person name="Smith M.E."/>
            <person name="James T.Y."/>
            <person name="Grigoriev I.V."/>
        </authorList>
    </citation>
    <scope>NUCLEOTIDE SEQUENCE</scope>
    <source>
        <strain evidence="2">ATCC 52028</strain>
    </source>
</reference>
<reference evidence="3" key="2">
    <citation type="submission" date="2018-04" db="EMBL/GenBank/DDBJ databases">
        <title>Leveraging single-cell genomics to expand the Fungal Tree of Life.</title>
        <authorList>
            <consortium name="DOE Joint Genome Institute"/>
            <person name="Ahrendt S.R."/>
            <person name="Quandt C.A."/>
            <person name="Ciobanu D."/>
            <person name="Clum A."/>
            <person name="Salamov A."/>
            <person name="Andreopoulos B."/>
            <person name="Cheng J.-F."/>
            <person name="Woyke T."/>
            <person name="Pelin A."/>
            <person name="Henrissat B."/>
            <person name="Benny G.L."/>
            <person name="Smith M.E."/>
            <person name="James T.Y."/>
            <person name="Grigoriev I.V."/>
        </authorList>
    </citation>
    <scope>NUCLEOTIDE SEQUENCE</scope>
    <source>
        <strain evidence="3">ATCC 52028</strain>
    </source>
</reference>
<dbReference type="EMBL" id="ML011633">
    <property type="protein sequence ID" value="RKO95475.1"/>
    <property type="molecule type" value="Genomic_DNA"/>
</dbReference>
<evidence type="ECO:0000313" key="5">
    <source>
        <dbReference type="Proteomes" id="UP000274922"/>
    </source>
</evidence>
<accession>A0A4P9WSU5</accession>
<reference evidence="4 5" key="1">
    <citation type="journal article" date="2018" name="Nat. Microbiol.">
        <title>Leveraging single-cell genomics to expand the fungal tree of life.</title>
        <authorList>
            <person name="Ahrendt S.R."/>
            <person name="Quandt C.A."/>
            <person name="Ciobanu D."/>
            <person name="Clum A."/>
            <person name="Salamov A."/>
            <person name="Andreopoulos B."/>
            <person name="Cheng J.F."/>
            <person name="Woyke T."/>
            <person name="Pelin A."/>
            <person name="Henrissat B."/>
            <person name="Reynolds N.K."/>
            <person name="Benny G.L."/>
            <person name="Smith M.E."/>
            <person name="James T.Y."/>
            <person name="Grigoriev I.V."/>
        </authorList>
    </citation>
    <scope>NUCLEOTIDE SEQUENCE [LARGE SCALE GENOMIC DNA]</scope>
    <source>
        <strain evidence="4 5">ATCC 52028</strain>
    </source>
</reference>
<protein>
    <recommendedName>
        <fullName evidence="6">Pali-domain-containing protein</fullName>
    </recommendedName>
</protein>
<dbReference type="Gene3D" id="1.20.140.150">
    <property type="match status" value="1"/>
</dbReference>
<name>A0A4P9WSU5_9FUNG</name>
<evidence type="ECO:0000313" key="3">
    <source>
        <dbReference type="EMBL" id="RKP01709.1"/>
    </source>
</evidence>
<keyword evidence="1" id="KW-1133">Transmembrane helix</keyword>
<dbReference type="Proteomes" id="UP000274922">
    <property type="component" value="Unassembled WGS sequence"/>
</dbReference>
<dbReference type="Proteomes" id="UP000268535">
    <property type="component" value="Unassembled WGS sequence"/>
</dbReference>
<evidence type="ECO:0000313" key="2">
    <source>
        <dbReference type="EMBL" id="RKO95475.1"/>
    </source>
</evidence>
<keyword evidence="5" id="KW-1185">Reference proteome</keyword>
<evidence type="ECO:0000256" key="1">
    <source>
        <dbReference type="SAM" id="Phobius"/>
    </source>
</evidence>
<organism evidence="2 4">
    <name type="scientific">Caulochytrium protostelioides</name>
    <dbReference type="NCBI Taxonomy" id="1555241"/>
    <lineage>
        <taxon>Eukaryota</taxon>
        <taxon>Fungi</taxon>
        <taxon>Fungi incertae sedis</taxon>
        <taxon>Chytridiomycota</taxon>
        <taxon>Chytridiomycota incertae sedis</taxon>
        <taxon>Chytridiomycetes</taxon>
        <taxon>Caulochytriales</taxon>
        <taxon>Caulochytriaceae</taxon>
        <taxon>Caulochytrium</taxon>
    </lineage>
</organism>
<proteinExistence type="predicted"/>
<keyword evidence="1" id="KW-0472">Membrane</keyword>
<dbReference type="AlphaFoldDB" id="A0A4P9WSU5"/>
<feature type="transmembrane region" description="Helical" evidence="1">
    <location>
        <begin position="108"/>
        <end position="131"/>
    </location>
</feature>
<dbReference type="EMBL" id="ML014163">
    <property type="protein sequence ID" value="RKP01709.1"/>
    <property type="molecule type" value="Genomic_DNA"/>
</dbReference>
<feature type="transmembrane region" description="Helical" evidence="1">
    <location>
        <begin position="81"/>
        <end position="101"/>
    </location>
</feature>
<gene>
    <name evidence="2" type="ORF">CAUPRSCDRAFT_12823</name>
    <name evidence="3" type="ORF">CXG81DRAFT_18529</name>
</gene>
<sequence length="207" mass="22724">MRRRLPESLPEYLFHVSFLLGVVALCTPYWVVIKSTPCGPDLPKCHTDYLGLWQYCVRGAIPSTDAAAIGCGMPQWSNTMIGARVTLLVSTALGMGAIFVHSRLKYDWILGTICVLLHGILALACLLTWHFGYRNFVQHGVSSGTYTAWGWSLWLLVPVVVLDLAIMPVVAFFAADDDYIAKGIAFRQSAQVGKMKKSGSNMQLLGA</sequence>
<feature type="transmembrane region" description="Helical" evidence="1">
    <location>
        <begin position="151"/>
        <end position="175"/>
    </location>
</feature>